<reference evidence="2 3" key="1">
    <citation type="submission" date="2022-05" db="EMBL/GenBank/DDBJ databases">
        <title>A multi-omics perspective on studying reproductive biology in Daphnia sinensis.</title>
        <authorList>
            <person name="Jia J."/>
        </authorList>
    </citation>
    <scope>NUCLEOTIDE SEQUENCE [LARGE SCALE GENOMIC DNA]</scope>
    <source>
        <strain evidence="2 3">WSL</strain>
    </source>
</reference>
<gene>
    <name evidence="2" type="ORF">GHT06_015532</name>
</gene>
<name>A0AAD5LAN1_9CRUS</name>
<dbReference type="Proteomes" id="UP000820818">
    <property type="component" value="Linkage Group LG5"/>
</dbReference>
<keyword evidence="3" id="KW-1185">Reference proteome</keyword>
<proteinExistence type="predicted"/>
<dbReference type="AlphaFoldDB" id="A0AAD5LAN1"/>
<sequence>MRHRKSGEKTPDDSAAENAHFLPDIIEYCGCICDFTAWSLPKANNMNVERDNKNASPVETTTPDQVEEGEINHPVDQPVTSRRFPVPNRLVTCLNACNIVIEYFSAWRACRTHCFYIYGTTGWGRR</sequence>
<evidence type="ECO:0000256" key="1">
    <source>
        <dbReference type="SAM" id="MobiDB-lite"/>
    </source>
</evidence>
<evidence type="ECO:0000313" key="2">
    <source>
        <dbReference type="EMBL" id="KAI9558743.1"/>
    </source>
</evidence>
<organism evidence="2 3">
    <name type="scientific">Daphnia sinensis</name>
    <dbReference type="NCBI Taxonomy" id="1820382"/>
    <lineage>
        <taxon>Eukaryota</taxon>
        <taxon>Metazoa</taxon>
        <taxon>Ecdysozoa</taxon>
        <taxon>Arthropoda</taxon>
        <taxon>Crustacea</taxon>
        <taxon>Branchiopoda</taxon>
        <taxon>Diplostraca</taxon>
        <taxon>Cladocera</taxon>
        <taxon>Anomopoda</taxon>
        <taxon>Daphniidae</taxon>
        <taxon>Daphnia</taxon>
        <taxon>Daphnia similis group</taxon>
    </lineage>
</organism>
<protein>
    <submittedName>
        <fullName evidence="2">Uncharacterized protein</fullName>
    </submittedName>
</protein>
<comment type="caution">
    <text evidence="2">The sequence shown here is derived from an EMBL/GenBank/DDBJ whole genome shotgun (WGS) entry which is preliminary data.</text>
</comment>
<feature type="compositionally biased region" description="Polar residues" evidence="1">
    <location>
        <begin position="54"/>
        <end position="64"/>
    </location>
</feature>
<dbReference type="EMBL" id="WJBH02000005">
    <property type="protein sequence ID" value="KAI9558743.1"/>
    <property type="molecule type" value="Genomic_DNA"/>
</dbReference>
<evidence type="ECO:0000313" key="3">
    <source>
        <dbReference type="Proteomes" id="UP000820818"/>
    </source>
</evidence>
<accession>A0AAD5LAN1</accession>
<feature type="region of interest" description="Disordered" evidence="1">
    <location>
        <begin position="48"/>
        <end position="79"/>
    </location>
</feature>